<evidence type="ECO:0000313" key="2">
    <source>
        <dbReference type="EMBL" id="OAQ25297.1"/>
    </source>
</evidence>
<dbReference type="EMBL" id="KV442080">
    <property type="protein sequence ID" value="OAQ25297.1"/>
    <property type="molecule type" value="Genomic_DNA"/>
</dbReference>
<dbReference type="AlphaFoldDB" id="A0A197JJB2"/>
<organism evidence="2 3">
    <name type="scientific">Linnemannia elongata AG-77</name>
    <dbReference type="NCBI Taxonomy" id="1314771"/>
    <lineage>
        <taxon>Eukaryota</taxon>
        <taxon>Fungi</taxon>
        <taxon>Fungi incertae sedis</taxon>
        <taxon>Mucoromycota</taxon>
        <taxon>Mortierellomycotina</taxon>
        <taxon>Mortierellomycetes</taxon>
        <taxon>Mortierellales</taxon>
        <taxon>Mortierellaceae</taxon>
        <taxon>Linnemannia</taxon>
    </lineage>
</organism>
<evidence type="ECO:0000256" key="1">
    <source>
        <dbReference type="SAM" id="MobiDB-lite"/>
    </source>
</evidence>
<dbReference type="InterPro" id="IPR032675">
    <property type="entry name" value="LRR_dom_sf"/>
</dbReference>
<dbReference type="Proteomes" id="UP000078512">
    <property type="component" value="Unassembled WGS sequence"/>
</dbReference>
<proteinExistence type="predicted"/>
<dbReference type="Gene3D" id="3.80.10.10">
    <property type="entry name" value="Ribonuclease Inhibitor"/>
    <property type="match status" value="1"/>
</dbReference>
<accession>A0A197JJB2</accession>
<protein>
    <recommendedName>
        <fullName evidence="4">F-box domain-containing protein</fullName>
    </recommendedName>
</protein>
<evidence type="ECO:0008006" key="4">
    <source>
        <dbReference type="Google" id="ProtNLM"/>
    </source>
</evidence>
<evidence type="ECO:0000313" key="3">
    <source>
        <dbReference type="Proteomes" id="UP000078512"/>
    </source>
</evidence>
<sequence length="499" mass="56183">MQARSQSTGPTGPTNSAHTSNYTNPLDLPEIIAQVGYFLTPWDEYSDLYGDDHFLFEPDDLRSCLLVSKTWYNAILPVIWRTYDGDVMFNIPNDIITRHSHLIRQVYSYIDHPGPFNCSQLLTVEIGNYRSTLPDARAVHRQLVHNNPNIKMLTWTGCDYNSPLLEADDFVGLSRLQDLHLQGWDVSNRNLFGALMAVSSSLTCLQMDILTGLRPGDLSPLRRDCDDNPPMSAAEERLAFPCLRSLDIRFSTEGTCESTRLQKYFSGVQELEDLLFDCPQLEYLSMDVPRRAELGGLAAILRDRSPVIRSVAIWGDNQVGEEQLAYFIGRAFTNGLVKLQLNAAGLGIELAAAIATHAPTLERLHITTDGQMDDNGILELLVRGQRLRDISLCCKVTTGGEDTLSVLSSQPWGCKDVEKLDLGFMITFESRVVIRVLDKMTKADPIMKEWTYRMGYDRYGSDRHVVGTPDMLRSYLGLIRGLSKLRDVYLGCVKFRRSP</sequence>
<dbReference type="SUPFAM" id="SSF52047">
    <property type="entry name" value="RNI-like"/>
    <property type="match status" value="1"/>
</dbReference>
<name>A0A197JJB2_9FUNG</name>
<feature type="region of interest" description="Disordered" evidence="1">
    <location>
        <begin position="1"/>
        <end position="22"/>
    </location>
</feature>
<reference evidence="2 3" key="1">
    <citation type="submission" date="2016-05" db="EMBL/GenBank/DDBJ databases">
        <title>Genome sequencing reveals origins of a unique bacterial endosymbiosis in the earliest lineages of terrestrial Fungi.</title>
        <authorList>
            <consortium name="DOE Joint Genome Institute"/>
            <person name="Uehling J."/>
            <person name="Gryganskyi A."/>
            <person name="Hameed K."/>
            <person name="Tschaplinski T."/>
            <person name="Misztal P."/>
            <person name="Wu S."/>
            <person name="Desiro A."/>
            <person name="Vande Pol N."/>
            <person name="Du Z.-Y."/>
            <person name="Zienkiewicz A."/>
            <person name="Zienkiewicz K."/>
            <person name="Morin E."/>
            <person name="Tisserant E."/>
            <person name="Splivallo R."/>
            <person name="Hainaut M."/>
            <person name="Henrissat B."/>
            <person name="Ohm R."/>
            <person name="Kuo A."/>
            <person name="Yan J."/>
            <person name="Lipzen A."/>
            <person name="Nolan M."/>
            <person name="Labutti K."/>
            <person name="Barry K."/>
            <person name="Goldstein A."/>
            <person name="Labbe J."/>
            <person name="Schadt C."/>
            <person name="Tuskan G."/>
            <person name="Grigoriev I."/>
            <person name="Martin F."/>
            <person name="Vilgalys R."/>
            <person name="Bonito G."/>
        </authorList>
    </citation>
    <scope>NUCLEOTIDE SEQUENCE [LARGE SCALE GENOMIC DNA]</scope>
    <source>
        <strain evidence="2 3">AG-77</strain>
    </source>
</reference>
<gene>
    <name evidence="2" type="ORF">K457DRAFT_35283</name>
</gene>
<keyword evidence="3" id="KW-1185">Reference proteome</keyword>
<dbReference type="OrthoDB" id="2329874at2759"/>